<dbReference type="CDD" id="cd00377">
    <property type="entry name" value="ICL_PEPM"/>
    <property type="match status" value="1"/>
</dbReference>
<dbReference type="SUPFAM" id="SSF51621">
    <property type="entry name" value="Phosphoenolpyruvate/pyruvate domain"/>
    <property type="match status" value="1"/>
</dbReference>
<dbReference type="InterPro" id="IPR039556">
    <property type="entry name" value="ICL/PEPM"/>
</dbReference>
<accession>A0AA48WE21</accession>
<organism evidence="1 2">
    <name type="scientific">Massilia antarctica</name>
    <dbReference type="NCBI Taxonomy" id="2765360"/>
    <lineage>
        <taxon>Bacteria</taxon>
        <taxon>Pseudomonadati</taxon>
        <taxon>Pseudomonadota</taxon>
        <taxon>Betaproteobacteria</taxon>
        <taxon>Burkholderiales</taxon>
        <taxon>Oxalobacteraceae</taxon>
        <taxon>Telluria group</taxon>
        <taxon>Massilia</taxon>
    </lineage>
</organism>
<keyword evidence="1" id="KW-0456">Lyase</keyword>
<dbReference type="EMBL" id="CP065053">
    <property type="protein sequence ID" value="QPI49764.1"/>
    <property type="molecule type" value="Genomic_DNA"/>
</dbReference>
<dbReference type="InterPro" id="IPR040442">
    <property type="entry name" value="Pyrv_kinase-like_dom_sf"/>
</dbReference>
<dbReference type="Pfam" id="PF13714">
    <property type="entry name" value="PEP_mutase"/>
    <property type="match status" value="1"/>
</dbReference>
<name>A0AA48WE21_9BURK</name>
<dbReference type="PANTHER" id="PTHR42905:SF16">
    <property type="entry name" value="CARBOXYPHOSPHONOENOLPYRUVATE PHOSPHONOMUTASE-LIKE PROTEIN (AFU_ORTHOLOGUE AFUA_5G07230)"/>
    <property type="match status" value="1"/>
</dbReference>
<evidence type="ECO:0000313" key="2">
    <source>
        <dbReference type="Proteomes" id="UP000662888"/>
    </source>
</evidence>
<proteinExistence type="predicted"/>
<dbReference type="PANTHER" id="PTHR42905">
    <property type="entry name" value="PHOSPHOENOLPYRUVATE CARBOXYLASE"/>
    <property type="match status" value="1"/>
</dbReference>
<dbReference type="Proteomes" id="UP000662888">
    <property type="component" value="Chromosome"/>
</dbReference>
<reference evidence="1 2" key="1">
    <citation type="submission" date="2020-11" db="EMBL/GenBank/DDBJ databases">
        <authorList>
            <person name="Sun Q."/>
        </authorList>
    </citation>
    <scope>NUCLEOTIDE SEQUENCE [LARGE SCALE GENOMIC DNA]</scope>
    <source>
        <strain evidence="1 2">P8398</strain>
    </source>
</reference>
<evidence type="ECO:0000313" key="1">
    <source>
        <dbReference type="EMBL" id="QPI49764.1"/>
    </source>
</evidence>
<gene>
    <name evidence="1" type="ORF">IV454_30835</name>
</gene>
<dbReference type="Gene3D" id="3.20.20.60">
    <property type="entry name" value="Phosphoenolpyruvate-binding domains"/>
    <property type="match status" value="1"/>
</dbReference>
<sequence>MQVSNDVLFHALHTDGLLMLPNCWDAGSARIAAAAGSKALATSSAAVAWSHGYPDGSSLPSELLMANVRGILRVSSLPLTVDMEDGYSDDPAQVAQLAGELIDAGVVGINIEDGSGAPALLADKIRAIRAVAGARGVNLFINARADVYLLGEAGGFGAAVRVAETIKRAALYEAAGASGLFVPGMTTEDDIAAMVKATRLPLNLIALDSLPAPARLAQLGVRRLSAGAALSKAVFGCIDTLARQFFDSGKVDPAAYPQIDYAALNRMMAQ</sequence>
<keyword evidence="2" id="KW-1185">Reference proteome</keyword>
<dbReference type="InterPro" id="IPR015813">
    <property type="entry name" value="Pyrv/PenolPyrv_kinase-like_dom"/>
</dbReference>
<dbReference type="RefSeq" id="WP_206089404.1">
    <property type="nucleotide sequence ID" value="NZ_CP065053.1"/>
</dbReference>
<protein>
    <submittedName>
        <fullName evidence="1">Isocitrate lyase/phosphoenolpyruvate mutase family protein</fullName>
    </submittedName>
</protein>
<dbReference type="GO" id="GO:0016829">
    <property type="term" value="F:lyase activity"/>
    <property type="evidence" value="ECO:0007669"/>
    <property type="project" value="UniProtKB-KW"/>
</dbReference>